<evidence type="ECO:0000313" key="2">
    <source>
        <dbReference type="EMBL" id="CAF1284563.1"/>
    </source>
</evidence>
<dbReference type="EMBL" id="CAJNOE010000483">
    <property type="protein sequence ID" value="CAF1238467.1"/>
    <property type="molecule type" value="Genomic_DNA"/>
</dbReference>
<evidence type="ECO:0000313" key="4">
    <source>
        <dbReference type="EMBL" id="CAF3678112.1"/>
    </source>
</evidence>
<dbReference type="AlphaFoldDB" id="A0A814Z3T1"/>
<name>A0A814Z3T1_9BILA</name>
<dbReference type="EMBL" id="CAJOAZ010000282">
    <property type="protein sequence ID" value="CAF3602236.1"/>
    <property type="molecule type" value="Genomic_DNA"/>
</dbReference>
<sequence length="399" mass="46940">MEDENIRKEFTSKFSDEKYKDFLNKLNSEIPSPIDYRIAESPLFLNKDVSNKLIKCGEEILDFLLRSDLKQITEKSIPDKWRCPNENDHSHFIGMDFALSKDKHGNFSPKLIEFQGFSGLYGIQAHLANAYKEIYNISDEWSIYRNGLDETSYFNLLKQIIVGPYELDEVILMDVHPHEQHTAADFYFTKIHINIPIVGLEDLKQDGKKLFYEINGEKKYIKRIYNRLIFDEIDKDENIFEKNVDIRQDLDVEWITHPNWWYRISKYLLPHLKGDYILKSFILNDIINNLPNNLENYVLKPLFSFGGNNVIIDIKQDDIQNIKDPQNWILQEKAKYEPVMHIEGNDVIAEIRLMYFWPDKTQRPILTANNTRLSTGNMINVGSNKNKKWAGATVTFMQK</sequence>
<dbReference type="Proteomes" id="UP000663844">
    <property type="component" value="Unassembled WGS sequence"/>
</dbReference>
<gene>
    <name evidence="1" type="ORF">IZO911_LOCUS30656</name>
    <name evidence="2" type="ORF">JYZ213_LOCUS31426</name>
    <name evidence="4" type="ORF">KXQ929_LOCUS9472</name>
    <name evidence="3" type="ORF">OXD698_LOCUS6479</name>
</gene>
<dbReference type="SUPFAM" id="SSF56059">
    <property type="entry name" value="Glutathione synthetase ATP-binding domain-like"/>
    <property type="match status" value="1"/>
</dbReference>
<evidence type="ECO:0000313" key="5">
    <source>
        <dbReference type="Proteomes" id="UP000663860"/>
    </source>
</evidence>
<protein>
    <recommendedName>
        <fullName evidence="6">Circularly permuted ATPgrasp domain-containing protein</fullName>
    </recommendedName>
</protein>
<comment type="caution">
    <text evidence="1">The sequence shown here is derived from an EMBL/GenBank/DDBJ whole genome shotgun (WGS) entry which is preliminary data.</text>
</comment>
<evidence type="ECO:0000313" key="3">
    <source>
        <dbReference type="EMBL" id="CAF3602236.1"/>
    </source>
</evidence>
<proteinExistence type="predicted"/>
<evidence type="ECO:0008006" key="6">
    <source>
        <dbReference type="Google" id="ProtNLM"/>
    </source>
</evidence>
<evidence type="ECO:0000313" key="1">
    <source>
        <dbReference type="EMBL" id="CAF1238467.1"/>
    </source>
</evidence>
<dbReference type="Proteomes" id="UP000663860">
    <property type="component" value="Unassembled WGS sequence"/>
</dbReference>
<dbReference type="EMBL" id="CAJOBB010000432">
    <property type="protein sequence ID" value="CAF3678112.1"/>
    <property type="molecule type" value="Genomic_DNA"/>
</dbReference>
<dbReference type="Proteomes" id="UP000663845">
    <property type="component" value="Unassembled WGS sequence"/>
</dbReference>
<organism evidence="1 5">
    <name type="scientific">Adineta steineri</name>
    <dbReference type="NCBI Taxonomy" id="433720"/>
    <lineage>
        <taxon>Eukaryota</taxon>
        <taxon>Metazoa</taxon>
        <taxon>Spiralia</taxon>
        <taxon>Gnathifera</taxon>
        <taxon>Rotifera</taxon>
        <taxon>Eurotatoria</taxon>
        <taxon>Bdelloidea</taxon>
        <taxon>Adinetida</taxon>
        <taxon>Adinetidae</taxon>
        <taxon>Adineta</taxon>
    </lineage>
</organism>
<reference evidence="1" key="1">
    <citation type="submission" date="2021-02" db="EMBL/GenBank/DDBJ databases">
        <authorList>
            <person name="Nowell W R."/>
        </authorList>
    </citation>
    <scope>NUCLEOTIDE SEQUENCE</scope>
</reference>
<dbReference type="Proteomes" id="UP000663868">
    <property type="component" value="Unassembled WGS sequence"/>
</dbReference>
<dbReference type="EMBL" id="CAJNOG010000529">
    <property type="protein sequence ID" value="CAF1284563.1"/>
    <property type="molecule type" value="Genomic_DNA"/>
</dbReference>
<accession>A0A814Z3T1</accession>